<feature type="coiled-coil region" evidence="1">
    <location>
        <begin position="47"/>
        <end position="74"/>
    </location>
</feature>
<comment type="caution">
    <text evidence="2">The sequence shown here is derived from an EMBL/GenBank/DDBJ whole genome shotgun (WGS) entry which is preliminary data.</text>
</comment>
<evidence type="ECO:0000313" key="2">
    <source>
        <dbReference type="EMBL" id="KKK81333.1"/>
    </source>
</evidence>
<gene>
    <name evidence="2" type="ORF">LCGC14_2814500</name>
</gene>
<name>A0A0F8YIW7_9ZZZZ</name>
<proteinExistence type="predicted"/>
<reference evidence="2" key="1">
    <citation type="journal article" date="2015" name="Nature">
        <title>Complex archaea that bridge the gap between prokaryotes and eukaryotes.</title>
        <authorList>
            <person name="Spang A."/>
            <person name="Saw J.H."/>
            <person name="Jorgensen S.L."/>
            <person name="Zaremba-Niedzwiedzka K."/>
            <person name="Martijn J."/>
            <person name="Lind A.E."/>
            <person name="van Eijk R."/>
            <person name="Schleper C."/>
            <person name="Guy L."/>
            <person name="Ettema T.J."/>
        </authorList>
    </citation>
    <scope>NUCLEOTIDE SEQUENCE</scope>
</reference>
<dbReference type="EMBL" id="LAZR01053169">
    <property type="protein sequence ID" value="KKK81333.1"/>
    <property type="molecule type" value="Genomic_DNA"/>
</dbReference>
<feature type="non-terminal residue" evidence="2">
    <location>
        <position position="1"/>
    </location>
</feature>
<organism evidence="2">
    <name type="scientific">marine sediment metagenome</name>
    <dbReference type="NCBI Taxonomy" id="412755"/>
    <lineage>
        <taxon>unclassified sequences</taxon>
        <taxon>metagenomes</taxon>
        <taxon>ecological metagenomes</taxon>
    </lineage>
</organism>
<accession>A0A0F8YIW7</accession>
<keyword evidence="1" id="KW-0175">Coiled coil</keyword>
<protein>
    <submittedName>
        <fullName evidence="2">Uncharacterized protein</fullName>
    </submittedName>
</protein>
<evidence type="ECO:0000256" key="1">
    <source>
        <dbReference type="SAM" id="Coils"/>
    </source>
</evidence>
<dbReference type="AlphaFoldDB" id="A0A0F8YIW7"/>
<sequence length="228" mass="25264">AERELISASEAVVKATEAAVEAADTKPTSIAEAVKASKSALTAADTAAKAEAEARAALERSKAAKKAVEAAAEEEYKAAAAEVVIADAGRGLTNKRGAERIFRREMGEPEFWQEKNERAPLTPVLSQTQEEQISRQVQIPLDQTPEYNPQHILSPEFAGVSSYEREIKNQREEVEQRLIRLKNDPNASDQEINLAEEDLKTLDYLYENYYIGMNVFRTAKGGRDKLRV</sequence>